<keyword evidence="1" id="KW-0285">Flavoprotein</keyword>
<keyword evidence="2" id="KW-0274">FAD</keyword>
<evidence type="ECO:0000313" key="5">
    <source>
        <dbReference type="EMBL" id="MET1255549.1"/>
    </source>
</evidence>
<reference evidence="5 6" key="1">
    <citation type="submission" date="2024-06" db="EMBL/GenBank/DDBJ databases">
        <authorList>
            <person name="Li F."/>
        </authorList>
    </citation>
    <scope>NUCLEOTIDE SEQUENCE [LARGE SCALE GENOMIC DNA]</scope>
    <source>
        <strain evidence="5 6">GXAS 311</strain>
    </source>
</reference>
<dbReference type="Gene3D" id="3.50.50.60">
    <property type="entry name" value="FAD/NAD(P)-binding domain"/>
    <property type="match status" value="1"/>
</dbReference>
<evidence type="ECO:0000256" key="3">
    <source>
        <dbReference type="ARBA" id="ARBA00023002"/>
    </source>
</evidence>
<keyword evidence="3" id="KW-0560">Oxidoreductase</keyword>
<dbReference type="PANTHER" id="PTHR46720:SF3">
    <property type="entry name" value="FAD-BINDING DOMAIN-CONTAINING PROTEIN-RELATED"/>
    <property type="match status" value="1"/>
</dbReference>
<accession>A0ABV2BUD2</accession>
<dbReference type="InterPro" id="IPR002938">
    <property type="entry name" value="FAD-bd"/>
</dbReference>
<evidence type="ECO:0000256" key="2">
    <source>
        <dbReference type="ARBA" id="ARBA00022827"/>
    </source>
</evidence>
<dbReference type="InterPro" id="IPR036188">
    <property type="entry name" value="FAD/NAD-bd_sf"/>
</dbReference>
<dbReference type="Proteomes" id="UP001548189">
    <property type="component" value="Unassembled WGS sequence"/>
</dbReference>
<comment type="caution">
    <text evidence="5">The sequence shown here is derived from an EMBL/GenBank/DDBJ whole genome shotgun (WGS) entry which is preliminary data.</text>
</comment>
<dbReference type="RefSeq" id="WP_353896135.1">
    <property type="nucleotide sequence ID" value="NZ_JBEVCJ010000011.1"/>
</dbReference>
<dbReference type="SUPFAM" id="SSF51905">
    <property type="entry name" value="FAD/NAD(P)-binding domain"/>
    <property type="match status" value="1"/>
</dbReference>
<keyword evidence="6" id="KW-1185">Reference proteome</keyword>
<dbReference type="EMBL" id="JBEVCJ010000011">
    <property type="protein sequence ID" value="MET1255549.1"/>
    <property type="molecule type" value="Genomic_DNA"/>
</dbReference>
<name>A0ABV2BUD2_9GAMM</name>
<sequence length="369" mass="40574">MAQKIAIIGGGIAGLAFAVYYQSLGGEVDIYERSSKSGREGLGFIMLENGLNAMQGLGLRNHVKHNGFPVEHCHIRDNFNNLLINQSLPGSYGITRKAFVDILLEKLPQDRIHFDYEFSHFEWQGDNSNSTNQSSEARCAVFTNGKKVSADLFIGSDGAGSPVRKQIFPQATRSSVKCKELVSVVKAPDLVSQMNQTFTKYKSLDGGLAVGTVATSEDTIVWFIQFSTEKYDEQLAQLDKQSFAETLVGDWPPLIQSLIRQTDFNQSYLALSAHLNPIEQFFAGNVVLMGDAAHALLPFTSQGVNSAIEDAIELARTLQNTKAGYSAVALAHYSSVRRNIVNQYLAQGIALQEEFLAPHQADQKIPFAF</sequence>
<evidence type="ECO:0000256" key="1">
    <source>
        <dbReference type="ARBA" id="ARBA00022630"/>
    </source>
</evidence>
<dbReference type="InterPro" id="IPR051104">
    <property type="entry name" value="FAD_monoxygenase"/>
</dbReference>
<proteinExistence type="predicted"/>
<protein>
    <submittedName>
        <fullName evidence="5">NAD(P)/FAD-dependent oxidoreductase</fullName>
    </submittedName>
</protein>
<evidence type="ECO:0000259" key="4">
    <source>
        <dbReference type="Pfam" id="PF01494"/>
    </source>
</evidence>
<dbReference type="PRINTS" id="PR00420">
    <property type="entry name" value="RNGMNOXGNASE"/>
</dbReference>
<gene>
    <name evidence="5" type="ORF">ABVT43_10455</name>
</gene>
<evidence type="ECO:0000313" key="6">
    <source>
        <dbReference type="Proteomes" id="UP001548189"/>
    </source>
</evidence>
<dbReference type="PANTHER" id="PTHR46720">
    <property type="entry name" value="HYDROXYLASE, PUTATIVE (AFU_ORTHOLOGUE AFUA_3G01460)-RELATED"/>
    <property type="match status" value="1"/>
</dbReference>
<organism evidence="5 6">
    <name type="scientific">Aliikangiella maris</name>
    <dbReference type="NCBI Taxonomy" id="3162458"/>
    <lineage>
        <taxon>Bacteria</taxon>
        <taxon>Pseudomonadati</taxon>
        <taxon>Pseudomonadota</taxon>
        <taxon>Gammaproteobacteria</taxon>
        <taxon>Oceanospirillales</taxon>
        <taxon>Pleioneaceae</taxon>
        <taxon>Aliikangiella</taxon>
    </lineage>
</organism>
<feature type="domain" description="FAD-binding" evidence="4">
    <location>
        <begin position="4"/>
        <end position="345"/>
    </location>
</feature>
<dbReference type="Pfam" id="PF01494">
    <property type="entry name" value="FAD_binding_3"/>
    <property type="match status" value="1"/>
</dbReference>